<dbReference type="EnsemblMetazoa" id="XM_022791675">
    <property type="protein sequence ID" value="XP_022647410"/>
    <property type="gene ID" value="LOC111244480"/>
</dbReference>
<dbReference type="FunCoup" id="A0A7M7J6U3">
    <property type="interactions" value="1296"/>
</dbReference>
<dbReference type="PANTHER" id="PTHR21780:SF0">
    <property type="entry name" value="TRANSMEMBRANE PROTEIN 209"/>
    <property type="match status" value="1"/>
</dbReference>
<accession>A0A7M7J6U3</accession>
<keyword evidence="1" id="KW-1133">Transmembrane helix</keyword>
<dbReference type="KEGG" id="vde:111244480"/>
<proteinExistence type="predicted"/>
<dbReference type="RefSeq" id="XP_022647410.1">
    <property type="nucleotide sequence ID" value="XM_022791675.1"/>
</dbReference>
<dbReference type="OrthoDB" id="509821at2759"/>
<feature type="transmembrane region" description="Helical" evidence="1">
    <location>
        <begin position="37"/>
        <end position="57"/>
    </location>
</feature>
<dbReference type="PANTHER" id="PTHR21780">
    <property type="entry name" value="TRANSMEMBRANE PROTEIN 209"/>
    <property type="match status" value="1"/>
</dbReference>
<sequence length="514" mass="58207">MTSPRMQQASPSHSPYRDLVHLKHVNQEARQQSPRRACVCLAIALFLYADIYHLSILNRLLYLPEFVDYVKGATLGGSLLLCVGHIASFAYAHLMPDREIEDSCAKLLNISKDDLGFKVNPDPQLQTPASSPNVERLPAGSFCLPSAQNSFSESFNNSVSSTSWQFQPSGRPYRLSDPTYEKLLNQTRYPNSRALDWHIEDEESAEAYLLERSREQPSFVGGLSDEFDFQPSRSRTSLIDAGVEAIHRLFQAQPYKAASPSQVEKEKSTESGSALICRKWNIDEKQLFKWNRNLRFWFHKEVFCPLVEQINEINKNISKFGYGRESLIGVASPSQLRLLAANRGSQLLGLENVVPFLEITTNQQYLVERFKEFAIGGALSKMNWNHGGPTWNDHLPPDAEILMFSFCTYIDTRLMPDPEFPDGRQFTTLHTKDSLHEKSIDTTGRPQVLIHHRTKNPPHYLLQMGDEIFDVGLGSANALHTIISFLYHQSTRNDGRICRMSMGPTGIDVLTIIT</sequence>
<protein>
    <submittedName>
        <fullName evidence="2">Uncharacterized protein</fullName>
    </submittedName>
</protein>
<organism evidence="2 3">
    <name type="scientific">Varroa destructor</name>
    <name type="common">Honeybee mite</name>
    <dbReference type="NCBI Taxonomy" id="109461"/>
    <lineage>
        <taxon>Eukaryota</taxon>
        <taxon>Metazoa</taxon>
        <taxon>Ecdysozoa</taxon>
        <taxon>Arthropoda</taxon>
        <taxon>Chelicerata</taxon>
        <taxon>Arachnida</taxon>
        <taxon>Acari</taxon>
        <taxon>Parasitiformes</taxon>
        <taxon>Mesostigmata</taxon>
        <taxon>Gamasina</taxon>
        <taxon>Dermanyssoidea</taxon>
        <taxon>Varroidae</taxon>
        <taxon>Varroa</taxon>
    </lineage>
</organism>
<dbReference type="AlphaFoldDB" id="A0A7M7J6U3"/>
<dbReference type="OMA" id="DGRENEF"/>
<keyword evidence="3" id="KW-1185">Reference proteome</keyword>
<keyword evidence="1" id="KW-0472">Membrane</keyword>
<dbReference type="InParanoid" id="A0A7M7J6U3"/>
<dbReference type="GeneID" id="111244480"/>
<dbReference type="GO" id="GO:0016020">
    <property type="term" value="C:membrane"/>
    <property type="evidence" value="ECO:0007669"/>
    <property type="project" value="TreeGrafter"/>
</dbReference>
<evidence type="ECO:0000256" key="1">
    <source>
        <dbReference type="SAM" id="Phobius"/>
    </source>
</evidence>
<keyword evidence="1" id="KW-0812">Transmembrane</keyword>
<evidence type="ECO:0000313" key="3">
    <source>
        <dbReference type="Proteomes" id="UP000594260"/>
    </source>
</evidence>
<dbReference type="InterPro" id="IPR019176">
    <property type="entry name" value="Cytochrome_B561-rel"/>
</dbReference>
<reference evidence="2" key="1">
    <citation type="submission" date="2021-01" db="UniProtKB">
        <authorList>
            <consortium name="EnsemblMetazoa"/>
        </authorList>
    </citation>
    <scope>IDENTIFICATION</scope>
</reference>
<dbReference type="Pfam" id="PF09786">
    <property type="entry name" value="CytochromB561_N"/>
    <property type="match status" value="1"/>
</dbReference>
<dbReference type="Proteomes" id="UP000594260">
    <property type="component" value="Unplaced"/>
</dbReference>
<name>A0A7M7J6U3_VARDE</name>
<evidence type="ECO:0000313" key="2">
    <source>
        <dbReference type="EnsemblMetazoa" id="XP_022647410"/>
    </source>
</evidence>